<dbReference type="PANTHER" id="PTHR34273:SF2">
    <property type="entry name" value="METHYLTHIORIBOSE KINASE"/>
    <property type="match status" value="1"/>
</dbReference>
<keyword evidence="3" id="KW-0547">Nucleotide-binding</keyword>
<evidence type="ECO:0000313" key="7">
    <source>
        <dbReference type="EMBL" id="KAF9324525.1"/>
    </source>
</evidence>
<dbReference type="Gene3D" id="3.90.1200.10">
    <property type="match status" value="1"/>
</dbReference>
<keyword evidence="8" id="KW-1185">Reference proteome</keyword>
<evidence type="ECO:0000259" key="6">
    <source>
        <dbReference type="Pfam" id="PF01636"/>
    </source>
</evidence>
<gene>
    <name evidence="7" type="ORF">BG006_000450</name>
</gene>
<dbReference type="SUPFAM" id="SSF56112">
    <property type="entry name" value="Protein kinase-like (PK-like)"/>
    <property type="match status" value="1"/>
</dbReference>
<dbReference type="InterPro" id="IPR002575">
    <property type="entry name" value="Aminoglycoside_PTrfase"/>
</dbReference>
<evidence type="ECO:0000256" key="5">
    <source>
        <dbReference type="ARBA" id="ARBA00022840"/>
    </source>
</evidence>
<feature type="domain" description="Aminoglycoside phosphotransferase" evidence="6">
    <location>
        <begin position="103"/>
        <end position="306"/>
    </location>
</feature>
<organism evidence="7 8">
    <name type="scientific">Podila minutissima</name>
    <dbReference type="NCBI Taxonomy" id="64525"/>
    <lineage>
        <taxon>Eukaryota</taxon>
        <taxon>Fungi</taxon>
        <taxon>Fungi incertae sedis</taxon>
        <taxon>Mucoromycota</taxon>
        <taxon>Mortierellomycotina</taxon>
        <taxon>Mortierellomycetes</taxon>
        <taxon>Mortierellales</taxon>
        <taxon>Mortierellaceae</taxon>
        <taxon>Podila</taxon>
    </lineage>
</organism>
<evidence type="ECO:0000313" key="8">
    <source>
        <dbReference type="Proteomes" id="UP000696485"/>
    </source>
</evidence>
<comment type="similarity">
    <text evidence="1">Belongs to the methylthioribose kinase family.</text>
</comment>
<sequence>MDLTTEAGILEYLQSKEELRSITELKKLTGGTANFVWRATVASPSPNVFDGAKTVVIKHSEEYVANYKEMKLDTIRMEYENRILHIVHNASTLPEEAIVTHKVYVPKVYFFDPVNHVTIQEDGGSAPHLKDYISSLKEAPSKELTTAIGSSLGEFIARLHLYGHKHRKELYTKDQMENPMALDLSRLVLYDNMPKAAKDRHKLPEEDVALVTKAAEWGGKRLMTEPETLAHGDFWPGNILVKTKSNEATGATDLDQVYVIDWELARYAPAAMDLGQLLAECNTLHMYRQPCPELQTSILEAYCKTYGDKLTVQDIKTAAVHLGGHLLVWAPFSGWFDKDDVEKRKEVVSLGLEYIKRAWAEDWAWFRDSTSFKVMVDHLNI</sequence>
<evidence type="ECO:0000256" key="4">
    <source>
        <dbReference type="ARBA" id="ARBA00022777"/>
    </source>
</evidence>
<keyword evidence="2" id="KW-0808">Transferase</keyword>
<dbReference type="InterPro" id="IPR011009">
    <property type="entry name" value="Kinase-like_dom_sf"/>
</dbReference>
<reference evidence="7" key="1">
    <citation type="journal article" date="2020" name="Fungal Divers.">
        <title>Resolving the Mortierellaceae phylogeny through synthesis of multi-gene phylogenetics and phylogenomics.</title>
        <authorList>
            <person name="Vandepol N."/>
            <person name="Liber J."/>
            <person name="Desiro A."/>
            <person name="Na H."/>
            <person name="Kennedy M."/>
            <person name="Barry K."/>
            <person name="Grigoriev I.V."/>
            <person name="Miller A.N."/>
            <person name="O'Donnell K."/>
            <person name="Stajich J.E."/>
            <person name="Bonito G."/>
        </authorList>
    </citation>
    <scope>NUCLEOTIDE SEQUENCE</scope>
    <source>
        <strain evidence="7">NVP1</strain>
    </source>
</reference>
<keyword evidence="5" id="KW-0067">ATP-binding</keyword>
<comment type="caution">
    <text evidence="7">The sequence shown here is derived from an EMBL/GenBank/DDBJ whole genome shotgun (WGS) entry which is preliminary data.</text>
</comment>
<evidence type="ECO:0000256" key="1">
    <source>
        <dbReference type="ARBA" id="ARBA00010165"/>
    </source>
</evidence>
<dbReference type="EMBL" id="JAAAUY010001073">
    <property type="protein sequence ID" value="KAF9324525.1"/>
    <property type="molecule type" value="Genomic_DNA"/>
</dbReference>
<dbReference type="Gene3D" id="3.30.200.20">
    <property type="entry name" value="Phosphorylase Kinase, domain 1"/>
    <property type="match status" value="1"/>
</dbReference>
<evidence type="ECO:0000256" key="2">
    <source>
        <dbReference type="ARBA" id="ARBA00022679"/>
    </source>
</evidence>
<dbReference type="Proteomes" id="UP000696485">
    <property type="component" value="Unassembled WGS sequence"/>
</dbReference>
<dbReference type="GO" id="GO:0005524">
    <property type="term" value="F:ATP binding"/>
    <property type="evidence" value="ECO:0007669"/>
    <property type="project" value="UniProtKB-KW"/>
</dbReference>
<dbReference type="AlphaFoldDB" id="A0A9P5SBE6"/>
<proteinExistence type="inferred from homology"/>
<name>A0A9P5SBE6_9FUNG</name>
<dbReference type="PANTHER" id="PTHR34273">
    <property type="entry name" value="METHYLTHIORIBOSE KINASE"/>
    <property type="match status" value="1"/>
</dbReference>
<protein>
    <recommendedName>
        <fullName evidence="6">Aminoglycoside phosphotransferase domain-containing protein</fullName>
    </recommendedName>
</protein>
<evidence type="ECO:0000256" key="3">
    <source>
        <dbReference type="ARBA" id="ARBA00022741"/>
    </source>
</evidence>
<dbReference type="GO" id="GO:0016301">
    <property type="term" value="F:kinase activity"/>
    <property type="evidence" value="ECO:0007669"/>
    <property type="project" value="UniProtKB-KW"/>
</dbReference>
<accession>A0A9P5SBE6</accession>
<dbReference type="Pfam" id="PF01636">
    <property type="entry name" value="APH"/>
    <property type="match status" value="1"/>
</dbReference>
<keyword evidence="4" id="KW-0418">Kinase</keyword>